<evidence type="ECO:0000256" key="1">
    <source>
        <dbReference type="ARBA" id="ARBA00022729"/>
    </source>
</evidence>
<keyword evidence="4" id="KW-1185">Reference proteome</keyword>
<dbReference type="InterPro" id="IPR028994">
    <property type="entry name" value="Integrin_alpha_N"/>
</dbReference>
<accession>A0ABS2UHI4</accession>
<keyword evidence="1 2" id="KW-0732">Signal</keyword>
<dbReference type="PANTHER" id="PTHR44103">
    <property type="entry name" value="PROPROTEIN CONVERTASE P"/>
    <property type="match status" value="1"/>
</dbReference>
<reference evidence="3 4" key="1">
    <citation type="journal article" date="2016" name="Arch. Microbiol.">
        <title>Streptomyces zhihengii sp. nov., isolated from rhizospheric soil of Psammosilene tunicoides.</title>
        <authorList>
            <person name="Huang M.J."/>
            <person name="Fei J.J."/>
            <person name="Salam N."/>
            <person name="Kim C.J."/>
            <person name="Hozzein W.N."/>
            <person name="Xiao M."/>
            <person name="Huang H.Q."/>
            <person name="Li W.J."/>
        </authorList>
    </citation>
    <scope>NUCLEOTIDE SEQUENCE [LARGE SCALE GENOMIC DNA]</scope>
    <source>
        <strain evidence="3 4">YIM T102</strain>
    </source>
</reference>
<dbReference type="Proteomes" id="UP000664109">
    <property type="component" value="Unassembled WGS sequence"/>
</dbReference>
<proteinExistence type="predicted"/>
<protein>
    <submittedName>
        <fullName evidence="3">VCBS repeat-containing protein</fullName>
    </submittedName>
</protein>
<comment type="caution">
    <text evidence="3">The sequence shown here is derived from an EMBL/GenBank/DDBJ whole genome shotgun (WGS) entry which is preliminary data.</text>
</comment>
<dbReference type="EMBL" id="JAFEJA010000001">
    <property type="protein sequence ID" value="MBM9617137.1"/>
    <property type="molecule type" value="Genomic_DNA"/>
</dbReference>
<feature type="signal peptide" evidence="2">
    <location>
        <begin position="1"/>
        <end position="34"/>
    </location>
</feature>
<dbReference type="Pfam" id="PF13517">
    <property type="entry name" value="FG-GAP_3"/>
    <property type="match status" value="1"/>
</dbReference>
<feature type="chain" id="PRO_5047212293" evidence="2">
    <location>
        <begin position="35"/>
        <end position="755"/>
    </location>
</feature>
<dbReference type="PANTHER" id="PTHR44103:SF1">
    <property type="entry name" value="PROPROTEIN CONVERTASE P"/>
    <property type="match status" value="1"/>
</dbReference>
<organism evidence="3 4">
    <name type="scientific">Streptomyces zhihengii</name>
    <dbReference type="NCBI Taxonomy" id="1818004"/>
    <lineage>
        <taxon>Bacteria</taxon>
        <taxon>Bacillati</taxon>
        <taxon>Actinomycetota</taxon>
        <taxon>Actinomycetes</taxon>
        <taxon>Kitasatosporales</taxon>
        <taxon>Streptomycetaceae</taxon>
        <taxon>Streptomyces</taxon>
    </lineage>
</organism>
<dbReference type="SUPFAM" id="SSF69318">
    <property type="entry name" value="Integrin alpha N-terminal domain"/>
    <property type="match status" value="1"/>
</dbReference>
<sequence length="755" mass="77918">MIHARPARRRAATAVVTVLAVTAGASAVSAAAFAVPASGSATGVEAAHTAAVAAYPARSTVFGVTASGFLTSTEVPSMDEAGTTHIRQWVRADGGPATDLNYAAKIASTGSGDIAAFAASSRAWLRDLATGKDLRSVTVGGATAYAGAAGTALFTTTLNAEGDRILHMHSTTSGSARMTTGLPADAADATDVVVRPGTAEHALLTYSTGAGESAKRHIALLDLAANTVTGTYELPAAARGDIAVSATHLAWAQYDAADDVTVVALDRATGVSRSFAVGNAWRRDVQVGLTDGWVTYGTRSGLTDIEPDALHALTARSLTDGTTTRRLLDHTLTSAVAPDGAQIVRGGTVAGGEGLYRISPGTDGAVPTAELIASSGESTGMALVGDKVPATVDLDAAGGRVPLEWTLSRYNASVTVTLRHVRTGRTSVAGFMQPENAVVRYDWRGDLNNDIGGPAESAYNGDYTWTVTATPLNGIGPRMTRSGTFTVTRKAAGHDYNDNGAPDLLLRDSAGTLVRADSYYNPWINQNGQLSAGEQKTVGSGWNMHNRIEAAGNLAGDANGDLVARDTAGVLWLYQGRGDGTFAARVKVGGGWQTYRHLAGGSDLTGDGRPDLVATDTAGALWLYRATGNAGAPFAARKKIGLSGWQQFNSIEATGNIAGTAAGDLVARDTAGVLWLYQGRGDGTFATRVRIGSGWNTYSHLVGIGDADRDGRPDLFAYGPNGTYLYKGTGSATKPFGTKEATALPDMVLNHTAVV</sequence>
<evidence type="ECO:0000313" key="3">
    <source>
        <dbReference type="EMBL" id="MBM9617137.1"/>
    </source>
</evidence>
<evidence type="ECO:0000256" key="2">
    <source>
        <dbReference type="SAM" id="SignalP"/>
    </source>
</evidence>
<dbReference type="InterPro" id="IPR013517">
    <property type="entry name" value="FG-GAP"/>
</dbReference>
<evidence type="ECO:0000313" key="4">
    <source>
        <dbReference type="Proteomes" id="UP000664109"/>
    </source>
</evidence>
<name>A0ABS2UHI4_9ACTN</name>
<dbReference type="Gene3D" id="2.115.10.10">
    <property type="entry name" value="Tachylectin 2"/>
    <property type="match status" value="1"/>
</dbReference>
<gene>
    <name evidence="3" type="ORF">JE024_00025</name>
</gene>
<dbReference type="RefSeq" id="WP_205371570.1">
    <property type="nucleotide sequence ID" value="NZ_JAFEJA010000001.1"/>
</dbReference>